<comment type="similarity">
    <text evidence="1">Belongs to the SRR1 family.</text>
</comment>
<reference evidence="3 4" key="1">
    <citation type="journal article" date="2011" name="Science">
        <title>The ecoresponsive genome of Daphnia pulex.</title>
        <authorList>
            <person name="Colbourne J.K."/>
            <person name="Pfrender M.E."/>
            <person name="Gilbert D."/>
            <person name="Thomas W.K."/>
            <person name="Tucker A."/>
            <person name="Oakley T.H."/>
            <person name="Tokishita S."/>
            <person name="Aerts A."/>
            <person name="Arnold G.J."/>
            <person name="Basu M.K."/>
            <person name="Bauer D.J."/>
            <person name="Caceres C.E."/>
            <person name="Carmel L."/>
            <person name="Casola C."/>
            <person name="Choi J.H."/>
            <person name="Detter J.C."/>
            <person name="Dong Q."/>
            <person name="Dusheyko S."/>
            <person name="Eads B.D."/>
            <person name="Frohlich T."/>
            <person name="Geiler-Samerotte K.A."/>
            <person name="Gerlach D."/>
            <person name="Hatcher P."/>
            <person name="Jogdeo S."/>
            <person name="Krijgsveld J."/>
            <person name="Kriventseva E.V."/>
            <person name="Kultz D."/>
            <person name="Laforsch C."/>
            <person name="Lindquist E."/>
            <person name="Lopez J."/>
            <person name="Manak J.R."/>
            <person name="Muller J."/>
            <person name="Pangilinan J."/>
            <person name="Patwardhan R.P."/>
            <person name="Pitluck S."/>
            <person name="Pritham E.J."/>
            <person name="Rechtsteiner A."/>
            <person name="Rho M."/>
            <person name="Rogozin I.B."/>
            <person name="Sakarya O."/>
            <person name="Salamov A."/>
            <person name="Schaack S."/>
            <person name="Shapiro H."/>
            <person name="Shiga Y."/>
            <person name="Skalitzky C."/>
            <person name="Smith Z."/>
            <person name="Souvorov A."/>
            <person name="Sung W."/>
            <person name="Tang Z."/>
            <person name="Tsuchiya D."/>
            <person name="Tu H."/>
            <person name="Vos H."/>
            <person name="Wang M."/>
            <person name="Wolf Y.I."/>
            <person name="Yamagata H."/>
            <person name="Yamada T."/>
            <person name="Ye Y."/>
            <person name="Shaw J.R."/>
            <person name="Andrews J."/>
            <person name="Crease T.J."/>
            <person name="Tang H."/>
            <person name="Lucas S.M."/>
            <person name="Robertson H.M."/>
            <person name="Bork P."/>
            <person name="Koonin E.V."/>
            <person name="Zdobnov E.M."/>
            <person name="Grigoriev I.V."/>
            <person name="Lynch M."/>
            <person name="Boore J.L."/>
        </authorList>
    </citation>
    <scope>NUCLEOTIDE SEQUENCE [LARGE SCALE GENOMIC DNA]</scope>
</reference>
<dbReference type="eggNOG" id="KOG3131">
    <property type="taxonomic scope" value="Eukaryota"/>
</dbReference>
<evidence type="ECO:0000259" key="2">
    <source>
        <dbReference type="Pfam" id="PF07985"/>
    </source>
</evidence>
<gene>
    <name evidence="3" type="ORF">DAPPUDRAFT_220555</name>
</gene>
<dbReference type="OMA" id="VVTRKKW"/>
<dbReference type="OrthoDB" id="551431at2759"/>
<dbReference type="KEGG" id="dpx:DAPPUDRAFT_220555"/>
<dbReference type="PANTHER" id="PTHR28626:SF3">
    <property type="entry name" value="SRR1-LIKE PROTEIN"/>
    <property type="match status" value="1"/>
</dbReference>
<protein>
    <recommendedName>
        <fullName evidence="2">SRR1-like domain-containing protein</fullName>
    </recommendedName>
</protein>
<dbReference type="Pfam" id="PF07985">
    <property type="entry name" value="SRR1"/>
    <property type="match status" value="1"/>
</dbReference>
<dbReference type="STRING" id="6669.E9FTR7"/>
<dbReference type="InParanoid" id="E9FTR7"/>
<sequence>MANSTTDSDGFVTVSKKKSAKAKRLVNSDPLSVSPVFEPIVLDTCFKTISKAKAEVELSIFYKSFLTLLTEIIEKRKKPITQIICLGLGRISTCKTAQHQLGLLLLLGEHLLCPIEVFDPVFSSVEKDIISHLKLKLAATNCEGKRKAVLSSSSFFIFPHCPKELSNNLLYTNWSPSHLEHCILYANSFGKIRLDTPDRFLKSYHYLHRSIEIVEELAVPNNFRFPDIFNDLSLHHFPSELIYSVHSSFWESPEPTYPATETELISEK</sequence>
<evidence type="ECO:0000313" key="3">
    <source>
        <dbReference type="EMBL" id="EFX89596.1"/>
    </source>
</evidence>
<dbReference type="InterPro" id="IPR012942">
    <property type="entry name" value="SRR1-like"/>
</dbReference>
<dbReference type="EMBL" id="GL732524">
    <property type="protein sequence ID" value="EFX89596.1"/>
    <property type="molecule type" value="Genomic_DNA"/>
</dbReference>
<dbReference type="Proteomes" id="UP000000305">
    <property type="component" value="Unassembled WGS sequence"/>
</dbReference>
<dbReference type="GO" id="GO:0005634">
    <property type="term" value="C:nucleus"/>
    <property type="evidence" value="ECO:0000318"/>
    <property type="project" value="GO_Central"/>
</dbReference>
<dbReference type="FunCoup" id="E9FTR7">
    <property type="interactions" value="698"/>
</dbReference>
<name>E9FTR7_DAPPU</name>
<dbReference type="AlphaFoldDB" id="E9FTR7"/>
<dbReference type="InterPro" id="IPR040044">
    <property type="entry name" value="SRR1L"/>
</dbReference>
<keyword evidence="4" id="KW-1185">Reference proteome</keyword>
<dbReference type="GO" id="GO:0005737">
    <property type="term" value="C:cytoplasm"/>
    <property type="evidence" value="ECO:0000318"/>
    <property type="project" value="GO_Central"/>
</dbReference>
<evidence type="ECO:0000313" key="4">
    <source>
        <dbReference type="Proteomes" id="UP000000305"/>
    </source>
</evidence>
<dbReference type="PANTHER" id="PTHR28626">
    <property type="entry name" value="SRR1-LIKE PROTEIN"/>
    <property type="match status" value="1"/>
</dbReference>
<proteinExistence type="inferred from homology"/>
<dbReference type="HOGENOM" id="CLU_062516_3_0_1"/>
<evidence type="ECO:0000256" key="1">
    <source>
        <dbReference type="ARBA" id="ARBA00009856"/>
    </source>
</evidence>
<organism evidence="3 4">
    <name type="scientific">Daphnia pulex</name>
    <name type="common">Water flea</name>
    <dbReference type="NCBI Taxonomy" id="6669"/>
    <lineage>
        <taxon>Eukaryota</taxon>
        <taxon>Metazoa</taxon>
        <taxon>Ecdysozoa</taxon>
        <taxon>Arthropoda</taxon>
        <taxon>Crustacea</taxon>
        <taxon>Branchiopoda</taxon>
        <taxon>Diplostraca</taxon>
        <taxon>Cladocera</taxon>
        <taxon>Anomopoda</taxon>
        <taxon>Daphniidae</taxon>
        <taxon>Daphnia</taxon>
    </lineage>
</organism>
<feature type="domain" description="SRR1-like" evidence="2">
    <location>
        <begin position="70"/>
        <end position="235"/>
    </location>
</feature>
<accession>E9FTR7</accession>